<comment type="caution">
    <text evidence="1">The sequence shown here is derived from an EMBL/GenBank/DDBJ whole genome shotgun (WGS) entry which is preliminary data.</text>
</comment>
<gene>
    <name evidence="1" type="ORF">Fot_22710</name>
</gene>
<dbReference type="Proteomes" id="UP001604277">
    <property type="component" value="Unassembled WGS sequence"/>
</dbReference>
<dbReference type="EMBL" id="JBFOLJ010000006">
    <property type="protein sequence ID" value="KAL2530109.1"/>
    <property type="molecule type" value="Genomic_DNA"/>
</dbReference>
<evidence type="ECO:0000313" key="2">
    <source>
        <dbReference type="Proteomes" id="UP001604277"/>
    </source>
</evidence>
<name>A0ABD1UYH4_9LAMI</name>
<sequence>MEENYVQKRRASFAALHEMSGALMPDAAIPISWIAPDHLEDLHFGEGQNFVSDVEAEKLLKLEMFLDELGWDIETSIQTKYYIGILKGCQIYNNSGCAFPPQWLKGPLGSIIAFRFLMLSHLSLKVLA</sequence>
<reference evidence="2" key="1">
    <citation type="submission" date="2024-07" db="EMBL/GenBank/DDBJ databases">
        <title>Two chromosome-level genome assemblies of Korean endemic species Abeliophyllum distichum and Forsythia ovata (Oleaceae).</title>
        <authorList>
            <person name="Jang H."/>
        </authorList>
    </citation>
    <scope>NUCLEOTIDE SEQUENCE [LARGE SCALE GENOMIC DNA]</scope>
</reference>
<dbReference type="AlphaFoldDB" id="A0ABD1UYH4"/>
<protein>
    <submittedName>
        <fullName evidence="1">Uncharacterized protein</fullName>
    </submittedName>
</protein>
<organism evidence="1 2">
    <name type="scientific">Forsythia ovata</name>
    <dbReference type="NCBI Taxonomy" id="205694"/>
    <lineage>
        <taxon>Eukaryota</taxon>
        <taxon>Viridiplantae</taxon>
        <taxon>Streptophyta</taxon>
        <taxon>Embryophyta</taxon>
        <taxon>Tracheophyta</taxon>
        <taxon>Spermatophyta</taxon>
        <taxon>Magnoliopsida</taxon>
        <taxon>eudicotyledons</taxon>
        <taxon>Gunneridae</taxon>
        <taxon>Pentapetalae</taxon>
        <taxon>asterids</taxon>
        <taxon>lamiids</taxon>
        <taxon>Lamiales</taxon>
        <taxon>Oleaceae</taxon>
        <taxon>Forsythieae</taxon>
        <taxon>Forsythia</taxon>
    </lineage>
</organism>
<proteinExistence type="predicted"/>
<keyword evidence="2" id="KW-1185">Reference proteome</keyword>
<evidence type="ECO:0000313" key="1">
    <source>
        <dbReference type="EMBL" id="KAL2530109.1"/>
    </source>
</evidence>
<accession>A0ABD1UYH4</accession>